<dbReference type="CDD" id="cd00838">
    <property type="entry name" value="MPP_superfamily"/>
    <property type="match status" value="1"/>
</dbReference>
<sequence>MQLSRIPFSFLRLVFLCILVLSLVACDKGMFDVHPYDTHYKGGINLNATNISLIESRYRNCDTLRVAFISDTHLWHKEFREEVKSINSNDSIDFVVHCGDFTDTGTTREFEWGWNIIKKLNKPYVVLIGNHDFLGTGDEVWKKEFGTALDFSFIAARTKFICINTNATEYDYMAAVPNFDYIQQQFYADSADFDRTVFVMHACPGSDQFNNNVKGMFDYVIKLFPGLQCCIYGHDHSRTAIDIFHDGVMWYGIDAAVHRNYQIFTFTPNGYRYETVHF</sequence>
<reference evidence="3" key="1">
    <citation type="journal article" date="2011" name="Stand. Genomic Sci.">
        <title>Non-contiguous finished genome sequence of the opportunistic oral pathogen Prevotella multisaccharivorax type strain (PPPA20).</title>
        <authorList>
            <person name="Pati A."/>
            <person name="Gronow S."/>
            <person name="Lu M."/>
            <person name="Lapidus A."/>
            <person name="Nolan M."/>
            <person name="Lucas S."/>
            <person name="Hammon N."/>
            <person name="Deshpande S."/>
            <person name="Cheng J.F."/>
            <person name="Tapia R."/>
            <person name="Han C."/>
            <person name="Goodwin L."/>
            <person name="Pitluck S."/>
            <person name="Liolios K."/>
            <person name="Pagani I."/>
            <person name="Mavromatis K."/>
            <person name="Mikhailova N."/>
            <person name="Huntemann M."/>
            <person name="Chen A."/>
            <person name="Palaniappan K."/>
            <person name="Land M."/>
            <person name="Hauser L."/>
            <person name="Detter J.C."/>
            <person name="Brambilla E.M."/>
            <person name="Rohde M."/>
            <person name="Goker M."/>
            <person name="Woyke T."/>
            <person name="Bristow J."/>
            <person name="Eisen J.A."/>
            <person name="Markowitz V."/>
            <person name="Hugenholtz P."/>
            <person name="Kyrpides N.C."/>
            <person name="Klenk H.P."/>
            <person name="Ivanova N."/>
        </authorList>
    </citation>
    <scope>NUCLEOTIDE SEQUENCE [LARGE SCALE GENOMIC DNA]</scope>
    <source>
        <strain evidence="3">DSM 17128</strain>
    </source>
</reference>
<organism evidence="2 3">
    <name type="scientific">Hallella multisaccharivorax DSM 17128</name>
    <dbReference type="NCBI Taxonomy" id="688246"/>
    <lineage>
        <taxon>Bacteria</taxon>
        <taxon>Pseudomonadati</taxon>
        <taxon>Bacteroidota</taxon>
        <taxon>Bacteroidia</taxon>
        <taxon>Bacteroidales</taxon>
        <taxon>Prevotellaceae</taxon>
        <taxon>Hallella</taxon>
    </lineage>
</organism>
<dbReference type="OrthoDB" id="5464520at2"/>
<dbReference type="Gene3D" id="3.60.21.10">
    <property type="match status" value="1"/>
</dbReference>
<dbReference type="InterPro" id="IPR004843">
    <property type="entry name" value="Calcineurin-like_PHP"/>
</dbReference>
<evidence type="ECO:0000313" key="2">
    <source>
        <dbReference type="EMBL" id="EGN56486.1"/>
    </source>
</evidence>
<dbReference type="PANTHER" id="PTHR43143:SF1">
    <property type="entry name" value="SERINE_THREONINE-PROTEIN PHOSPHATASE CPPED1"/>
    <property type="match status" value="1"/>
</dbReference>
<dbReference type="InterPro" id="IPR051918">
    <property type="entry name" value="STPP_CPPED1"/>
</dbReference>
<feature type="domain" description="Calcineurin-like phosphoesterase" evidence="1">
    <location>
        <begin position="64"/>
        <end position="237"/>
    </location>
</feature>
<evidence type="ECO:0000313" key="3">
    <source>
        <dbReference type="Proteomes" id="UP000002772"/>
    </source>
</evidence>
<gene>
    <name evidence="2" type="ORF">Premu_1046</name>
</gene>
<dbReference type="RefSeq" id="WP_007573625.1">
    <property type="nucleotide sequence ID" value="NZ_BPTS01000001.1"/>
</dbReference>
<dbReference type="GO" id="GO:0016787">
    <property type="term" value="F:hydrolase activity"/>
    <property type="evidence" value="ECO:0007669"/>
    <property type="project" value="InterPro"/>
</dbReference>
<name>F8N848_9BACT</name>
<dbReference type="Pfam" id="PF00149">
    <property type="entry name" value="Metallophos"/>
    <property type="match status" value="1"/>
</dbReference>
<accession>F8N848</accession>
<keyword evidence="3" id="KW-1185">Reference proteome</keyword>
<dbReference type="STRING" id="688246.Premu_1046"/>
<dbReference type="HOGENOM" id="CLU_067998_0_0_10"/>
<protein>
    <submittedName>
        <fullName evidence="2">Metallophosphoesterase</fullName>
    </submittedName>
</protein>
<dbReference type="Proteomes" id="UP000002772">
    <property type="component" value="Unassembled WGS sequence"/>
</dbReference>
<dbReference type="AlphaFoldDB" id="F8N848"/>
<dbReference type="SUPFAM" id="SSF56300">
    <property type="entry name" value="Metallo-dependent phosphatases"/>
    <property type="match status" value="1"/>
</dbReference>
<dbReference type="PANTHER" id="PTHR43143">
    <property type="entry name" value="METALLOPHOSPHOESTERASE, CALCINEURIN SUPERFAMILY"/>
    <property type="match status" value="1"/>
</dbReference>
<dbReference type="InterPro" id="IPR029052">
    <property type="entry name" value="Metallo-depent_PP-like"/>
</dbReference>
<dbReference type="PROSITE" id="PS51257">
    <property type="entry name" value="PROKAR_LIPOPROTEIN"/>
    <property type="match status" value="1"/>
</dbReference>
<proteinExistence type="predicted"/>
<dbReference type="EMBL" id="GL945017">
    <property type="protein sequence ID" value="EGN56486.1"/>
    <property type="molecule type" value="Genomic_DNA"/>
</dbReference>
<dbReference type="eggNOG" id="COG1409">
    <property type="taxonomic scope" value="Bacteria"/>
</dbReference>
<evidence type="ECO:0000259" key="1">
    <source>
        <dbReference type="Pfam" id="PF00149"/>
    </source>
</evidence>